<feature type="region of interest" description="Disordered" evidence="1">
    <location>
        <begin position="1"/>
        <end position="43"/>
    </location>
</feature>
<feature type="compositionally biased region" description="Polar residues" evidence="1">
    <location>
        <begin position="169"/>
        <end position="183"/>
    </location>
</feature>
<organism evidence="3 4">
    <name type="scientific">Protopolystoma xenopodis</name>
    <dbReference type="NCBI Taxonomy" id="117903"/>
    <lineage>
        <taxon>Eukaryota</taxon>
        <taxon>Metazoa</taxon>
        <taxon>Spiralia</taxon>
        <taxon>Lophotrochozoa</taxon>
        <taxon>Platyhelminthes</taxon>
        <taxon>Monogenea</taxon>
        <taxon>Polyopisthocotylea</taxon>
        <taxon>Polystomatidea</taxon>
        <taxon>Polystomatidae</taxon>
        <taxon>Protopolystoma</taxon>
    </lineage>
</organism>
<keyword evidence="4" id="KW-1185">Reference proteome</keyword>
<feature type="domain" description="LsmAD" evidence="2">
    <location>
        <begin position="55"/>
        <end position="124"/>
    </location>
</feature>
<sequence length="643" mass="68597">MKIDEEISRPCRAVSNSPEGLHPYFSDTDKPEECELDGHDGFPTSEMFDTNKKLYQISTTYDSSLDGYTVPVDKSQPEFDRLEAHCTELAKKFGNEMNSKAQLDDVADSMLESEESKFSSVARINPTFPQRDQKIDVAPLRGMRVRSIGRGGLEITRRFSHLSLDNSIKSQSSNIRQQAPQLNSTSGSSLGPPSHSGVPVVKSSNTPPKLSNKQDKVVLLDSSPRSDAKSAIPDNKQIADAVSKAPDTVNTPHNEEQVPIEPISPAQNETSEHPSSSLVDNTLEERIKKSTLNPDAPEFKPTYNCLHLCHSRSPVVVLSSGLPVTTVATSLFPASLLPSVPTSIPVSATLPHSTMAMNPAAFYPTGPHHLYPSHVQLPTHPTGLPASISLHHNTAPQAPTGQLNMLAASHAAGLPFPITCNGQSLPAVHPTANAVFSQMFPHQQHSHQGTPFASVLANTLSSQLLPQHMSPHALIAQSPRGQLPAHANYALLSQQQQPQATAKSQQQGGNNIQHQPVQPQSNQAVVGISRQRSTESSMSAGVALPANSSQLFLSSAPQATQFASLSYPVTTSGGAVYPTANASIFPPANYFLHAGNQIQGFHAATAPPVSSASGGVTVAGSLQQQQGQTQPPAHSAYITSTMN</sequence>
<dbReference type="Proteomes" id="UP000784294">
    <property type="component" value="Unassembled WGS sequence"/>
</dbReference>
<dbReference type="Pfam" id="PF06741">
    <property type="entry name" value="LsmAD"/>
    <property type="match status" value="1"/>
</dbReference>
<dbReference type="AlphaFoldDB" id="A0A3S4ZUU1"/>
<dbReference type="InterPro" id="IPR009604">
    <property type="entry name" value="LsmAD_domain"/>
</dbReference>
<protein>
    <recommendedName>
        <fullName evidence="2">LsmAD domain-containing protein</fullName>
    </recommendedName>
</protein>
<dbReference type="InterPro" id="IPR009818">
    <property type="entry name" value="PAM2_motif"/>
</dbReference>
<feature type="compositionally biased region" description="Low complexity" evidence="1">
    <location>
        <begin position="494"/>
        <end position="507"/>
    </location>
</feature>
<feature type="compositionally biased region" description="Basic and acidic residues" evidence="1">
    <location>
        <begin position="27"/>
        <end position="40"/>
    </location>
</feature>
<feature type="region of interest" description="Disordered" evidence="1">
    <location>
        <begin position="494"/>
        <end position="532"/>
    </location>
</feature>
<feature type="region of interest" description="Disordered" evidence="1">
    <location>
        <begin position="169"/>
        <end position="281"/>
    </location>
</feature>
<dbReference type="EMBL" id="CAAALY010015112">
    <property type="protein sequence ID" value="VEL12557.1"/>
    <property type="molecule type" value="Genomic_DNA"/>
</dbReference>
<name>A0A3S4ZUU1_9PLAT</name>
<comment type="caution">
    <text evidence="3">The sequence shown here is derived from an EMBL/GenBank/DDBJ whole genome shotgun (WGS) entry which is preliminary data.</text>
</comment>
<feature type="non-terminal residue" evidence="3">
    <location>
        <position position="643"/>
    </location>
</feature>
<evidence type="ECO:0000259" key="2">
    <source>
        <dbReference type="SMART" id="SM01272"/>
    </source>
</evidence>
<reference evidence="3" key="1">
    <citation type="submission" date="2018-11" db="EMBL/GenBank/DDBJ databases">
        <authorList>
            <consortium name="Pathogen Informatics"/>
        </authorList>
    </citation>
    <scope>NUCLEOTIDE SEQUENCE</scope>
</reference>
<dbReference type="Pfam" id="PF07145">
    <property type="entry name" value="PAM2"/>
    <property type="match status" value="1"/>
</dbReference>
<evidence type="ECO:0000256" key="1">
    <source>
        <dbReference type="SAM" id="MobiDB-lite"/>
    </source>
</evidence>
<dbReference type="GO" id="GO:0003729">
    <property type="term" value="F:mRNA binding"/>
    <property type="evidence" value="ECO:0007669"/>
    <property type="project" value="TreeGrafter"/>
</dbReference>
<dbReference type="PANTHER" id="PTHR12854:SF7">
    <property type="entry name" value="ATAXIN-2 HOMOLOG"/>
    <property type="match status" value="1"/>
</dbReference>
<feature type="compositionally biased region" description="Basic and acidic residues" evidence="1">
    <location>
        <begin position="212"/>
        <end position="228"/>
    </location>
</feature>
<proteinExistence type="predicted"/>
<dbReference type="PANTHER" id="PTHR12854">
    <property type="entry name" value="ATAXIN 2-RELATED"/>
    <property type="match status" value="1"/>
</dbReference>
<accession>A0A3S4ZUU1</accession>
<dbReference type="GO" id="GO:0010494">
    <property type="term" value="C:cytoplasmic stress granule"/>
    <property type="evidence" value="ECO:0007669"/>
    <property type="project" value="TreeGrafter"/>
</dbReference>
<dbReference type="InterPro" id="IPR045117">
    <property type="entry name" value="ATXN2-like"/>
</dbReference>
<dbReference type="GO" id="GO:0034063">
    <property type="term" value="P:stress granule assembly"/>
    <property type="evidence" value="ECO:0007669"/>
    <property type="project" value="TreeGrafter"/>
</dbReference>
<gene>
    <name evidence="3" type="ORF">PXEA_LOCUS5997</name>
</gene>
<evidence type="ECO:0000313" key="4">
    <source>
        <dbReference type="Proteomes" id="UP000784294"/>
    </source>
</evidence>
<evidence type="ECO:0000313" key="3">
    <source>
        <dbReference type="EMBL" id="VEL12557.1"/>
    </source>
</evidence>
<feature type="compositionally biased region" description="Polar residues" evidence="1">
    <location>
        <begin position="265"/>
        <end position="280"/>
    </location>
</feature>
<dbReference type="OrthoDB" id="2275718at2759"/>
<feature type="compositionally biased region" description="Polar residues" evidence="1">
    <location>
        <begin position="508"/>
        <end position="532"/>
    </location>
</feature>
<feature type="region of interest" description="Disordered" evidence="1">
    <location>
        <begin position="622"/>
        <end position="643"/>
    </location>
</feature>
<dbReference type="SMART" id="SM01272">
    <property type="entry name" value="LsmAD"/>
    <property type="match status" value="1"/>
</dbReference>
<feature type="compositionally biased region" description="Low complexity" evidence="1">
    <location>
        <begin position="184"/>
        <end position="204"/>
    </location>
</feature>